<dbReference type="EMBL" id="CP002659">
    <property type="protein sequence ID" value="AEC01638.1"/>
    <property type="molecule type" value="Genomic_DNA"/>
</dbReference>
<reference evidence="2" key="1">
    <citation type="submission" date="2011-04" db="EMBL/GenBank/DDBJ databases">
        <title>The complete genome of Spirochaeta coccoides DSM 17374.</title>
        <authorList>
            <person name="Lucas S."/>
            <person name="Copeland A."/>
            <person name="Lapidus A."/>
            <person name="Bruce D."/>
            <person name="Goodwin L."/>
            <person name="Pitluck S."/>
            <person name="Peters L."/>
            <person name="Kyrpides N."/>
            <person name="Mavromatis K."/>
            <person name="Pagani I."/>
            <person name="Ivanova N."/>
            <person name="Ovchinnikova G."/>
            <person name="Lu M."/>
            <person name="Detter J.C."/>
            <person name="Tapia R."/>
            <person name="Han C."/>
            <person name="Land M."/>
            <person name="Hauser L."/>
            <person name="Markowitz V."/>
            <person name="Cheng J.-F."/>
            <person name="Hugenholtz P."/>
            <person name="Woyke T."/>
            <person name="Wu D."/>
            <person name="Spring S."/>
            <person name="Schroeder M."/>
            <person name="Brambilla E."/>
            <person name="Klenk H.-P."/>
            <person name="Eisen J.A."/>
        </authorList>
    </citation>
    <scope>NUCLEOTIDE SEQUENCE [LARGE SCALE GENOMIC DNA]</scope>
    <source>
        <strain evidence="2">ATCC BAA-1237 / DSM 17374 / SPN1</strain>
    </source>
</reference>
<dbReference type="HOGENOM" id="CLU_1234355_0_0_12"/>
<protein>
    <recommendedName>
        <fullName evidence="3">Nucleoside diphosphate kinase-like domain-containing protein</fullName>
    </recommendedName>
</protein>
<sequence length="224" mass="26482">MQYTNDYIFKNKEKVIFKKNEIIAGENISIVLFKPDCFYKKRDDIVLYDIIRSIFDFYICKNSMRISIEAWINTTHKKIVSSYTNLHYLDLVYKNGKGNTWLDAGLKYIQNADLNYHYPIIFILLVGPHSSKDCIKQFVDYFFRINPKLSSHENTKVFNSSPYLNSLTEIKNKYIHKKDNLLHASDNPYECLRELTAFAKYYLSGEEYENILRVVGKNCFNVEL</sequence>
<keyword evidence="2" id="KW-1185">Reference proteome</keyword>
<dbReference type="AlphaFoldDB" id="F4GID0"/>
<evidence type="ECO:0008006" key="3">
    <source>
        <dbReference type="Google" id="ProtNLM"/>
    </source>
</evidence>
<gene>
    <name evidence="1" type="ordered locus">Spico_0409</name>
</gene>
<dbReference type="Proteomes" id="UP000007939">
    <property type="component" value="Chromosome"/>
</dbReference>
<evidence type="ECO:0000313" key="2">
    <source>
        <dbReference type="Proteomes" id="UP000007939"/>
    </source>
</evidence>
<proteinExistence type="predicted"/>
<organism evidence="1 2">
    <name type="scientific">Parasphaerochaeta coccoides (strain ATCC BAA-1237 / DSM 17374 / SPN1)</name>
    <name type="common">Sphaerochaeta coccoides</name>
    <dbReference type="NCBI Taxonomy" id="760011"/>
    <lineage>
        <taxon>Bacteria</taxon>
        <taxon>Pseudomonadati</taxon>
        <taxon>Spirochaetota</taxon>
        <taxon>Spirochaetia</taxon>
        <taxon>Spirochaetales</taxon>
        <taxon>Sphaerochaetaceae</taxon>
        <taxon>Parasphaerochaeta</taxon>
    </lineage>
</organism>
<evidence type="ECO:0000313" key="1">
    <source>
        <dbReference type="EMBL" id="AEC01638.1"/>
    </source>
</evidence>
<accession>F4GID0</accession>
<dbReference type="RefSeq" id="WP_013739034.1">
    <property type="nucleotide sequence ID" value="NC_015436.1"/>
</dbReference>
<name>F4GID0_PARC1</name>
<reference evidence="1 2" key="2">
    <citation type="journal article" date="2012" name="Stand. Genomic Sci.">
        <title>Complete genome sequence of the termite hindgut bacterium Spirochaeta coccoides type strain (SPN1(T)), reclassification in the genus Sphaerochaeta as Sphaerochaeta coccoides comb. nov. and emendations of the family Spirochaetaceae and the genus Sphaerochaeta.</title>
        <authorList>
            <person name="Abt B."/>
            <person name="Han C."/>
            <person name="Scheuner C."/>
            <person name="Lu M."/>
            <person name="Lapidus A."/>
            <person name="Nolan M."/>
            <person name="Lucas S."/>
            <person name="Hammon N."/>
            <person name="Deshpande S."/>
            <person name="Cheng J.F."/>
            <person name="Tapia R."/>
            <person name="Goodwin L.A."/>
            <person name="Pitluck S."/>
            <person name="Liolios K."/>
            <person name="Pagani I."/>
            <person name="Ivanova N."/>
            <person name="Mavromatis K."/>
            <person name="Mikhailova N."/>
            <person name="Huntemann M."/>
            <person name="Pati A."/>
            <person name="Chen A."/>
            <person name="Palaniappan K."/>
            <person name="Land M."/>
            <person name="Hauser L."/>
            <person name="Brambilla E.M."/>
            <person name="Rohde M."/>
            <person name="Spring S."/>
            <person name="Gronow S."/>
            <person name="Goker M."/>
            <person name="Woyke T."/>
            <person name="Bristow J."/>
            <person name="Eisen J.A."/>
            <person name="Markowitz V."/>
            <person name="Hugenholtz P."/>
            <person name="Kyrpides N.C."/>
            <person name="Klenk H.P."/>
            <person name="Detter J.C."/>
        </authorList>
    </citation>
    <scope>NUCLEOTIDE SEQUENCE [LARGE SCALE GENOMIC DNA]</scope>
    <source>
        <strain evidence="2">ATCC BAA-1237 / DSM 17374 / SPN1</strain>
    </source>
</reference>
<dbReference type="STRING" id="760011.Spico_0409"/>
<dbReference type="KEGG" id="scc:Spico_0409"/>